<dbReference type="Proteomes" id="UP000676310">
    <property type="component" value="Unassembled WGS sequence"/>
</dbReference>
<keyword evidence="1" id="KW-0472">Membrane</keyword>
<dbReference type="AlphaFoldDB" id="A0A8J2I0I3"/>
<evidence type="ECO:0000256" key="1">
    <source>
        <dbReference type="SAM" id="Phobius"/>
    </source>
</evidence>
<name>A0A8J2I0I3_9PLEO</name>
<dbReference type="RefSeq" id="XP_043167175.1">
    <property type="nucleotide sequence ID" value="XM_043311240.1"/>
</dbReference>
<keyword evidence="1" id="KW-1133">Transmembrane helix</keyword>
<keyword evidence="1" id="KW-0812">Transmembrane</keyword>
<comment type="caution">
    <text evidence="2">The sequence shown here is derived from an EMBL/GenBank/DDBJ whole genome shotgun (WGS) entry which is preliminary data.</text>
</comment>
<gene>
    <name evidence="2" type="ORF">ALTATR162_LOCUS3632</name>
</gene>
<dbReference type="EMBL" id="CAJRGZ010000017">
    <property type="protein sequence ID" value="CAG5155379.1"/>
    <property type="molecule type" value="Genomic_DNA"/>
</dbReference>
<organism evidence="2 3">
    <name type="scientific">Alternaria atra</name>
    <dbReference type="NCBI Taxonomy" id="119953"/>
    <lineage>
        <taxon>Eukaryota</taxon>
        <taxon>Fungi</taxon>
        <taxon>Dikarya</taxon>
        <taxon>Ascomycota</taxon>
        <taxon>Pezizomycotina</taxon>
        <taxon>Dothideomycetes</taxon>
        <taxon>Pleosporomycetidae</taxon>
        <taxon>Pleosporales</taxon>
        <taxon>Pleosporineae</taxon>
        <taxon>Pleosporaceae</taxon>
        <taxon>Alternaria</taxon>
        <taxon>Alternaria sect. Ulocladioides</taxon>
    </lineage>
</organism>
<sequence length="290" mass="32795">MISPDSSHTYTSLDLSLMAILHSLRSSPSARQRTGNWYPQGLATRNDSLILYEHTAANGPQQTPVSLKRFVDMAQTWLLIRNPANVSGDPPNSLNSWIDIITNLRKSNVDVRKIDTKLYFELTTILTGDALNERINEIAQWSRTGHLDRRYVAWRKHVEAKKRNARAQDTGTTAAIKNQKDARMDGLYSKRFTHKHPLGRPRSLVSEDEKAERRAEKVTRAKAEATTGAAAAVHIAKRGWVRRSWGNRKKRHSIVFVLGMVFVFGPLLGVLLWAMVMHKFDWTPGAGEGY</sequence>
<accession>A0A8J2I0I3</accession>
<protein>
    <submittedName>
        <fullName evidence="2">Uncharacterized protein</fullName>
    </submittedName>
</protein>
<dbReference type="GeneID" id="67015210"/>
<evidence type="ECO:0000313" key="3">
    <source>
        <dbReference type="Proteomes" id="UP000676310"/>
    </source>
</evidence>
<keyword evidence="3" id="KW-1185">Reference proteome</keyword>
<proteinExistence type="predicted"/>
<reference evidence="2" key="1">
    <citation type="submission" date="2021-05" db="EMBL/GenBank/DDBJ databases">
        <authorList>
            <person name="Stam R."/>
        </authorList>
    </citation>
    <scope>NUCLEOTIDE SEQUENCE</scope>
    <source>
        <strain evidence="2">CS162</strain>
    </source>
</reference>
<feature type="transmembrane region" description="Helical" evidence="1">
    <location>
        <begin position="253"/>
        <end position="276"/>
    </location>
</feature>
<evidence type="ECO:0000313" key="2">
    <source>
        <dbReference type="EMBL" id="CAG5155379.1"/>
    </source>
</evidence>
<dbReference type="OrthoDB" id="3800555at2759"/>